<organism evidence="1 2">
    <name type="scientific">Rubus argutus</name>
    <name type="common">Southern blackberry</name>
    <dbReference type="NCBI Taxonomy" id="59490"/>
    <lineage>
        <taxon>Eukaryota</taxon>
        <taxon>Viridiplantae</taxon>
        <taxon>Streptophyta</taxon>
        <taxon>Embryophyta</taxon>
        <taxon>Tracheophyta</taxon>
        <taxon>Spermatophyta</taxon>
        <taxon>Magnoliopsida</taxon>
        <taxon>eudicotyledons</taxon>
        <taxon>Gunneridae</taxon>
        <taxon>Pentapetalae</taxon>
        <taxon>rosids</taxon>
        <taxon>fabids</taxon>
        <taxon>Rosales</taxon>
        <taxon>Rosaceae</taxon>
        <taxon>Rosoideae</taxon>
        <taxon>Rosoideae incertae sedis</taxon>
        <taxon>Rubus</taxon>
    </lineage>
</organism>
<accession>A0AAW1Y3M4</accession>
<sequence length="134" mass="14805">MAAMAMTGRLGLGSSRWEEVSDAASDLVWRRKEVSTAAVSLGSNADGMVCAERRGFDGSSGWASRWYRAWARERRIGLRIESGLGVRSSSCLGRRRGAQGCGLEAVGVAVCEWQRCFVDWAWVELGFDGKQRRR</sequence>
<gene>
    <name evidence="1" type="ORF">M0R45_009059</name>
</gene>
<keyword evidence="2" id="KW-1185">Reference proteome</keyword>
<dbReference type="EMBL" id="JBEDUW010000002">
    <property type="protein sequence ID" value="KAK9943452.1"/>
    <property type="molecule type" value="Genomic_DNA"/>
</dbReference>
<proteinExistence type="predicted"/>
<comment type="caution">
    <text evidence="1">The sequence shown here is derived from an EMBL/GenBank/DDBJ whole genome shotgun (WGS) entry which is preliminary data.</text>
</comment>
<evidence type="ECO:0000313" key="2">
    <source>
        <dbReference type="Proteomes" id="UP001457282"/>
    </source>
</evidence>
<dbReference type="AlphaFoldDB" id="A0AAW1Y3M4"/>
<reference evidence="1 2" key="1">
    <citation type="journal article" date="2023" name="G3 (Bethesda)">
        <title>A chromosome-length genome assembly and annotation of blackberry (Rubus argutus, cv. 'Hillquist').</title>
        <authorList>
            <person name="Bruna T."/>
            <person name="Aryal R."/>
            <person name="Dudchenko O."/>
            <person name="Sargent D.J."/>
            <person name="Mead D."/>
            <person name="Buti M."/>
            <person name="Cavallini A."/>
            <person name="Hytonen T."/>
            <person name="Andres J."/>
            <person name="Pham M."/>
            <person name="Weisz D."/>
            <person name="Mascagni F."/>
            <person name="Usai G."/>
            <person name="Natali L."/>
            <person name="Bassil N."/>
            <person name="Fernandez G.E."/>
            <person name="Lomsadze A."/>
            <person name="Armour M."/>
            <person name="Olukolu B."/>
            <person name="Poorten T."/>
            <person name="Britton C."/>
            <person name="Davik J."/>
            <person name="Ashrafi H."/>
            <person name="Aiden E.L."/>
            <person name="Borodovsky M."/>
            <person name="Worthington M."/>
        </authorList>
    </citation>
    <scope>NUCLEOTIDE SEQUENCE [LARGE SCALE GENOMIC DNA]</scope>
    <source>
        <strain evidence="1">PI 553951</strain>
    </source>
</reference>
<protein>
    <submittedName>
        <fullName evidence="1">Uncharacterized protein</fullName>
    </submittedName>
</protein>
<evidence type="ECO:0000313" key="1">
    <source>
        <dbReference type="EMBL" id="KAK9943452.1"/>
    </source>
</evidence>
<dbReference type="Proteomes" id="UP001457282">
    <property type="component" value="Unassembled WGS sequence"/>
</dbReference>
<name>A0AAW1Y3M4_RUBAR</name>